<gene>
    <name evidence="1" type="ORF">PM3016_3212</name>
</gene>
<dbReference type="AlphaFoldDB" id="H6NFI1"/>
<dbReference type="HOGENOM" id="CLU_2331094_0_0_9"/>
<reference evidence="1 2" key="1">
    <citation type="journal article" date="2012" name="J. Bacteriol.">
        <title>Complete Genome Sequence of Paenibacillus mucilaginosus 3016, a Bacterium Functional as Microbial Fertilizer.</title>
        <authorList>
            <person name="Ma M."/>
            <person name="Wang Z."/>
            <person name="Li L."/>
            <person name="Jiang X."/>
            <person name="Guan D."/>
            <person name="Cao F."/>
            <person name="Chen H."/>
            <person name="Wang X."/>
            <person name="Shen D."/>
            <person name="Du B."/>
            <person name="Li J."/>
        </authorList>
    </citation>
    <scope>NUCLEOTIDE SEQUENCE [LARGE SCALE GENOMIC DNA]</scope>
    <source>
        <strain evidence="1 2">3016</strain>
    </source>
</reference>
<dbReference type="Proteomes" id="UP000007523">
    <property type="component" value="Chromosome"/>
</dbReference>
<keyword evidence="2" id="KW-1185">Reference proteome</keyword>
<organism evidence="1 2">
    <name type="scientific">Paenibacillus mucilaginosus 3016</name>
    <dbReference type="NCBI Taxonomy" id="1116391"/>
    <lineage>
        <taxon>Bacteria</taxon>
        <taxon>Bacillati</taxon>
        <taxon>Bacillota</taxon>
        <taxon>Bacilli</taxon>
        <taxon>Bacillales</taxon>
        <taxon>Paenibacillaceae</taxon>
        <taxon>Paenibacillus</taxon>
    </lineage>
</organism>
<accession>H6NFI1</accession>
<dbReference type="EMBL" id="CP003235">
    <property type="protein sequence ID" value="AFC30067.1"/>
    <property type="molecule type" value="Genomic_DNA"/>
</dbReference>
<dbReference type="STRING" id="1116391.PM3016_3212"/>
<proteinExistence type="predicted"/>
<sequence>MNFLGRSTLIPHHLKNQFIEFHALSQDIRVGQRTAVTGHQAAQIIDAILNLTPDLRFQFHKRFPLRFMNGCLGLTFAITNSCVSRSHPKDLDTLYYEG</sequence>
<evidence type="ECO:0000313" key="1">
    <source>
        <dbReference type="EMBL" id="AFC30067.1"/>
    </source>
</evidence>
<dbReference type="KEGG" id="pmq:PM3016_3212"/>
<evidence type="ECO:0000313" key="2">
    <source>
        <dbReference type="Proteomes" id="UP000007523"/>
    </source>
</evidence>
<protein>
    <submittedName>
        <fullName evidence="1">Uncharacterized protein</fullName>
    </submittedName>
</protein>
<name>H6NFI1_9BACL</name>